<dbReference type="AlphaFoldDB" id="A0A8S4RBN7"/>
<gene>
    <name evidence="2" type="primary">jg22401</name>
    <name evidence="2" type="ORF">PAEG_LOCUS11079</name>
</gene>
<comment type="caution">
    <text evidence="2">The sequence shown here is derived from an EMBL/GenBank/DDBJ whole genome shotgun (WGS) entry which is preliminary data.</text>
</comment>
<dbReference type="EMBL" id="CAKXAJ010024923">
    <property type="protein sequence ID" value="CAH2232907.1"/>
    <property type="molecule type" value="Genomic_DNA"/>
</dbReference>
<dbReference type="Proteomes" id="UP000838756">
    <property type="component" value="Unassembled WGS sequence"/>
</dbReference>
<keyword evidence="3" id="KW-1185">Reference proteome</keyword>
<feature type="non-terminal residue" evidence="2">
    <location>
        <position position="1"/>
    </location>
</feature>
<evidence type="ECO:0000313" key="2">
    <source>
        <dbReference type="EMBL" id="CAH2232907.1"/>
    </source>
</evidence>
<evidence type="ECO:0000313" key="3">
    <source>
        <dbReference type="Proteomes" id="UP000838756"/>
    </source>
</evidence>
<proteinExistence type="predicted"/>
<name>A0A8S4RBN7_9NEOP</name>
<feature type="region of interest" description="Disordered" evidence="1">
    <location>
        <begin position="512"/>
        <end position="539"/>
    </location>
</feature>
<protein>
    <submittedName>
        <fullName evidence="2">Jg22401 protein</fullName>
    </submittedName>
</protein>
<dbReference type="OrthoDB" id="6932088at2759"/>
<organism evidence="2 3">
    <name type="scientific">Pararge aegeria aegeria</name>
    <dbReference type="NCBI Taxonomy" id="348720"/>
    <lineage>
        <taxon>Eukaryota</taxon>
        <taxon>Metazoa</taxon>
        <taxon>Ecdysozoa</taxon>
        <taxon>Arthropoda</taxon>
        <taxon>Hexapoda</taxon>
        <taxon>Insecta</taxon>
        <taxon>Pterygota</taxon>
        <taxon>Neoptera</taxon>
        <taxon>Endopterygota</taxon>
        <taxon>Lepidoptera</taxon>
        <taxon>Glossata</taxon>
        <taxon>Ditrysia</taxon>
        <taxon>Papilionoidea</taxon>
        <taxon>Nymphalidae</taxon>
        <taxon>Satyrinae</taxon>
        <taxon>Satyrini</taxon>
        <taxon>Parargina</taxon>
        <taxon>Pararge</taxon>
    </lineage>
</organism>
<reference evidence="2" key="1">
    <citation type="submission" date="2022-03" db="EMBL/GenBank/DDBJ databases">
        <authorList>
            <person name="Lindestad O."/>
        </authorList>
    </citation>
    <scope>NUCLEOTIDE SEQUENCE</scope>
</reference>
<evidence type="ECO:0000256" key="1">
    <source>
        <dbReference type="SAM" id="MobiDB-lite"/>
    </source>
</evidence>
<sequence>GKISLRLKSILKSNEPSESDDLQTETTVKKLEHFTPAQDGVEIMLDCMFKKTQCSPSLSSGFCSVPAFQIPDFLQHAKTCSCHACVLPACSILACQVGYLEASTYFRAKETEIAENYFEGARKTFVLAEEKLKNIFNGYKMMKFNNLAVDIARGMVENEFRTIQLEFLIELSLYELARNEFAKSDDHVVSIHEILAEFKNVDRHLRNEVSNLMVASANLRKTRIVKETGLEIDMEELKLSPDKLKTPESKVMPKICNTIKVVKTEELPEKFKLLKVNLDFDEIGEKEDKIEENDTEIKKPKTKQSKFKVPEPVTSKPMLENFTPRPSRAKPKIIFTQADNTDTDISTTISTPQNASNLEFFTPCPTTPAEFFTPMSTIRTYTKKRTIVAKNLETEFLTPKGKEESSKVKIKENCRTVNENSRPAKDLRLAREVFKTTKDSRPAKEDLRPAAEEFINSKDLRHVKEDLRSGKADLKLGKEGVKVEKDLGRRTRSKVETGTVKGLNDKRTIKRVTSPGKVLEENTPVSRTRRVKRPGFDEK</sequence>
<accession>A0A8S4RBN7</accession>